<evidence type="ECO:0000256" key="1">
    <source>
        <dbReference type="ARBA" id="ARBA00001946"/>
    </source>
</evidence>
<comment type="catalytic activity">
    <reaction evidence="6">
        <text>psi-UMP + H2O = pseudouridine + phosphate</text>
        <dbReference type="Rhea" id="RHEA:10944"/>
        <dbReference type="ChEBI" id="CHEBI:15377"/>
        <dbReference type="ChEBI" id="CHEBI:17802"/>
        <dbReference type="ChEBI" id="CHEBI:43474"/>
        <dbReference type="ChEBI" id="CHEBI:58380"/>
        <dbReference type="EC" id="3.1.3.96"/>
    </reaction>
</comment>
<comment type="cofactor">
    <cofactor evidence="1">
        <name>Mg(2+)</name>
        <dbReference type="ChEBI" id="CHEBI:18420"/>
    </cofactor>
</comment>
<dbReference type="EC" id="3.1.3.96" evidence="8"/>
<dbReference type="GeneID" id="105904990"/>
<dbReference type="FunFam" id="1.10.150.240:FF:000001">
    <property type="entry name" value="Haloacid dehalogenase-like hydrolase domain"/>
    <property type="match status" value="1"/>
</dbReference>
<dbReference type="SFLD" id="SFLDG01135">
    <property type="entry name" value="C1.5.6:_HAD__Beta-PGM__Phospha"/>
    <property type="match status" value="1"/>
</dbReference>
<evidence type="ECO:0000256" key="9">
    <source>
        <dbReference type="ARBA" id="ARBA00070517"/>
    </source>
</evidence>
<accession>A0A6P8EPW1</accession>
<keyword evidence="13" id="KW-1185">Reference proteome</keyword>
<dbReference type="PANTHER" id="PTHR18901:SF38">
    <property type="entry name" value="PSEUDOURIDINE-5'-PHOSPHATASE"/>
    <property type="match status" value="1"/>
</dbReference>
<gene>
    <name evidence="14" type="primary">LOC105904990</name>
</gene>
<evidence type="ECO:0000256" key="8">
    <source>
        <dbReference type="ARBA" id="ARBA00066578"/>
    </source>
</evidence>
<comment type="similarity">
    <text evidence="2">Belongs to the HAD-like hydrolase superfamily. CbbY/CbbZ/Gph/YieH family.</text>
</comment>
<dbReference type="SFLD" id="SFLDS00003">
    <property type="entry name" value="Haloacid_Dehalogenase"/>
    <property type="match status" value="1"/>
</dbReference>
<evidence type="ECO:0000256" key="5">
    <source>
        <dbReference type="ARBA" id="ARBA00022842"/>
    </source>
</evidence>
<dbReference type="PANTHER" id="PTHR18901">
    <property type="entry name" value="2-DEOXYGLUCOSE-6-PHOSPHATE PHOSPHATASE 2"/>
    <property type="match status" value="1"/>
</dbReference>
<dbReference type="Gene3D" id="3.40.50.1000">
    <property type="entry name" value="HAD superfamily/HAD-like"/>
    <property type="match status" value="1"/>
</dbReference>
<dbReference type="SUPFAM" id="SSF56784">
    <property type="entry name" value="HAD-like"/>
    <property type="match status" value="1"/>
</dbReference>
<keyword evidence="3" id="KW-0479">Metal-binding</keyword>
<dbReference type="GO" id="GO:0046872">
    <property type="term" value="F:metal ion binding"/>
    <property type="evidence" value="ECO:0007669"/>
    <property type="project" value="UniProtKB-KW"/>
</dbReference>
<reference evidence="14" key="1">
    <citation type="submission" date="2025-08" db="UniProtKB">
        <authorList>
            <consortium name="RefSeq"/>
        </authorList>
    </citation>
    <scope>IDENTIFICATION</scope>
</reference>
<evidence type="ECO:0000256" key="12">
    <source>
        <dbReference type="ARBA" id="ARBA00083904"/>
    </source>
</evidence>
<evidence type="ECO:0000256" key="2">
    <source>
        <dbReference type="ARBA" id="ARBA00006171"/>
    </source>
</evidence>
<dbReference type="FunFam" id="3.40.50.1000:FF:000055">
    <property type="entry name" value="Haloacid dehalogenase-like hydrolase family protein"/>
    <property type="match status" value="1"/>
</dbReference>
<dbReference type="KEGG" id="char:105904990"/>
<dbReference type="InterPro" id="IPR023198">
    <property type="entry name" value="PGP-like_dom2"/>
</dbReference>
<dbReference type="NCBIfam" id="TIGR01509">
    <property type="entry name" value="HAD-SF-IA-v3"/>
    <property type="match status" value="1"/>
</dbReference>
<evidence type="ECO:0000256" key="6">
    <source>
        <dbReference type="ARBA" id="ARBA00052504"/>
    </source>
</evidence>
<dbReference type="RefSeq" id="XP_031414125.1">
    <property type="nucleotide sequence ID" value="XM_031558265.2"/>
</dbReference>
<evidence type="ECO:0000256" key="7">
    <source>
        <dbReference type="ARBA" id="ARBA00056605"/>
    </source>
</evidence>
<name>A0A6P8EPW1_CLUHA</name>
<keyword evidence="5" id="KW-0460">Magnesium</keyword>
<sequence length="254" mass="27960">MLKTTLETFRHLTAGFCTVTMAATVSGYKPVTHVLFDMDGLLLDTERLYTVSFEEICERYGKRYTWEVKASVMGKKAVDACRIIAESLQLPLAPEELLQESRKIQEKIFPSAALMPGAQKLVTHLHSHGVPIAVATSSATVTFDLKTSRHKDFFGLFSHVVTGDDPEVKNGKPQPDSFLVCASRFNPAPQPEQCLVFEDALHGVAAAVAARMQVVMVPDERMDRALTQNATLLLNSLEDFLPELFGLPAYGTSS</sequence>
<dbReference type="InterPro" id="IPR036412">
    <property type="entry name" value="HAD-like_sf"/>
</dbReference>
<dbReference type="CDD" id="cd07529">
    <property type="entry name" value="HAD_AtGPP-like"/>
    <property type="match status" value="1"/>
</dbReference>
<evidence type="ECO:0000256" key="3">
    <source>
        <dbReference type="ARBA" id="ARBA00022723"/>
    </source>
</evidence>
<dbReference type="InterPro" id="IPR041492">
    <property type="entry name" value="HAD_2"/>
</dbReference>
<evidence type="ECO:0000313" key="13">
    <source>
        <dbReference type="Proteomes" id="UP000515152"/>
    </source>
</evidence>
<evidence type="ECO:0000256" key="10">
    <source>
        <dbReference type="ARBA" id="ARBA00075025"/>
    </source>
</evidence>
<dbReference type="InterPro" id="IPR006439">
    <property type="entry name" value="HAD-SF_hydro_IA"/>
</dbReference>
<dbReference type="Proteomes" id="UP000515152">
    <property type="component" value="Chromosome 21"/>
</dbReference>
<dbReference type="Gene3D" id="1.10.150.240">
    <property type="entry name" value="Putative phosphatase, domain 2"/>
    <property type="match status" value="1"/>
</dbReference>
<evidence type="ECO:0000256" key="4">
    <source>
        <dbReference type="ARBA" id="ARBA00022801"/>
    </source>
</evidence>
<evidence type="ECO:0000256" key="11">
    <source>
        <dbReference type="ARBA" id="ARBA00075873"/>
    </source>
</evidence>
<keyword evidence="4" id="KW-0378">Hydrolase</keyword>
<protein>
    <recommendedName>
        <fullName evidence="9">Pseudouridine-5'-phosphatase</fullName>
        <ecNumber evidence="8">3.1.3.96</ecNumber>
    </recommendedName>
    <alternativeName>
        <fullName evidence="10">Haloacid dehalogenase-like hydrolase domain-containing protein 1</fullName>
    </alternativeName>
    <alternativeName>
        <fullName evidence="11">Haloacid dehalogenase-like hydrolase domain-containing protein 1A</fullName>
    </alternativeName>
    <alternativeName>
        <fullName evidence="12">Pseudouridine-5'-monophosphatase</fullName>
    </alternativeName>
</protein>
<organism evidence="13 14">
    <name type="scientific">Clupea harengus</name>
    <name type="common">Atlantic herring</name>
    <dbReference type="NCBI Taxonomy" id="7950"/>
    <lineage>
        <taxon>Eukaryota</taxon>
        <taxon>Metazoa</taxon>
        <taxon>Chordata</taxon>
        <taxon>Craniata</taxon>
        <taxon>Vertebrata</taxon>
        <taxon>Euteleostomi</taxon>
        <taxon>Actinopterygii</taxon>
        <taxon>Neopterygii</taxon>
        <taxon>Teleostei</taxon>
        <taxon>Clupei</taxon>
        <taxon>Clupeiformes</taxon>
        <taxon>Clupeoidei</taxon>
        <taxon>Clupeidae</taxon>
        <taxon>Clupea</taxon>
    </lineage>
</organism>
<dbReference type="OrthoDB" id="40579at2759"/>
<evidence type="ECO:0000313" key="14">
    <source>
        <dbReference type="RefSeq" id="XP_031414125.1"/>
    </source>
</evidence>
<dbReference type="Pfam" id="PF13419">
    <property type="entry name" value="HAD_2"/>
    <property type="match status" value="1"/>
</dbReference>
<dbReference type="GO" id="GO:1990738">
    <property type="term" value="F:pseudouridine 5'-phosphatase activity"/>
    <property type="evidence" value="ECO:0007669"/>
    <property type="project" value="UniProtKB-EC"/>
</dbReference>
<proteinExistence type="inferred from homology"/>
<dbReference type="InterPro" id="IPR045228">
    <property type="entry name" value="Gpp1/Gpp2-like"/>
</dbReference>
<dbReference type="SFLD" id="SFLDG01129">
    <property type="entry name" value="C1.5:_HAD__Beta-PGM__Phosphata"/>
    <property type="match status" value="1"/>
</dbReference>
<dbReference type="InterPro" id="IPR023214">
    <property type="entry name" value="HAD_sf"/>
</dbReference>
<comment type="function">
    <text evidence="7">Dephosphorylates pseudouridine 5'-phosphate, a potential intermediate in rRNA degradation. Pseudouridine is then excreted intact in urine.</text>
</comment>
<dbReference type="AlphaFoldDB" id="A0A6P8EPW1"/>